<dbReference type="RefSeq" id="WP_251969482.1">
    <property type="nucleotide sequence ID" value="NZ_AP025730.1"/>
</dbReference>
<protein>
    <submittedName>
        <fullName evidence="1">Uncharacterized protein</fullName>
    </submittedName>
</protein>
<dbReference type="Proteomes" id="UP001057498">
    <property type="component" value="Chromosome"/>
</dbReference>
<keyword evidence="2" id="KW-1185">Reference proteome</keyword>
<name>A0ABM7YNW3_9BURK</name>
<gene>
    <name evidence="1" type="ORF">CATMQ487_31460</name>
</gene>
<accession>A0ABM7YNW3</accession>
<dbReference type="EMBL" id="AP025730">
    <property type="protein sequence ID" value="BDI06176.1"/>
    <property type="molecule type" value="Genomic_DNA"/>
</dbReference>
<evidence type="ECO:0000313" key="1">
    <source>
        <dbReference type="EMBL" id="BDI06176.1"/>
    </source>
</evidence>
<reference evidence="1" key="1">
    <citation type="submission" date="2022-04" db="EMBL/GenBank/DDBJ databases">
        <title>Whole genome sequence of Sphaerotilus sp. FB-5.</title>
        <authorList>
            <person name="Takeda M."/>
            <person name="Narihara S."/>
            <person name="Akimoto M."/>
            <person name="Akimoto R."/>
            <person name="Nishiyashiki S."/>
            <person name="Murakami T."/>
        </authorList>
    </citation>
    <scope>NUCLEOTIDE SEQUENCE</scope>
    <source>
        <strain evidence="1">FB-5</strain>
    </source>
</reference>
<proteinExistence type="predicted"/>
<sequence>MSSTAPTTDPDQKVAWLAQIHYPGEAVIGLLLYVKLSMTGNESEFLRNHRREHPDFPHESTAQQLFSETQFEAYRSLGEHVGRDLFAGHLLDNLAPADVGA</sequence>
<evidence type="ECO:0000313" key="2">
    <source>
        <dbReference type="Proteomes" id="UP001057498"/>
    </source>
</evidence>
<organism evidence="1 2">
    <name type="scientific">Sphaerotilus microaerophilus</name>
    <dbReference type="NCBI Taxonomy" id="2914710"/>
    <lineage>
        <taxon>Bacteria</taxon>
        <taxon>Pseudomonadati</taxon>
        <taxon>Pseudomonadota</taxon>
        <taxon>Betaproteobacteria</taxon>
        <taxon>Burkholderiales</taxon>
        <taxon>Sphaerotilaceae</taxon>
        <taxon>Sphaerotilus</taxon>
    </lineage>
</organism>